<dbReference type="EMBL" id="CAXAMN010026572">
    <property type="protein sequence ID" value="CAK9103997.1"/>
    <property type="molecule type" value="Genomic_DNA"/>
</dbReference>
<dbReference type="Proteomes" id="UP001642484">
    <property type="component" value="Unassembled WGS sequence"/>
</dbReference>
<comment type="caution">
    <text evidence="1">The sequence shown here is derived from an EMBL/GenBank/DDBJ whole genome shotgun (WGS) entry which is preliminary data.</text>
</comment>
<proteinExistence type="predicted"/>
<sequence>MARPLAGSPAFCSRSQGYKSSEAYESGYTSLENTTCETEQEAYVSSLEQSLEEVGTDHVCQIRSIFQRAVAALSPPRYCTMDSWSQPAGPRREVQVRLRKVVLTCLGSLDLDDSKVQPALRFLRSRRFRSLTLKTTRLVARSSGTCKESSLACPLRVQRRTLEDLEVG</sequence>
<gene>
    <name evidence="1" type="ORF">CCMP2556_LOCUS48786</name>
</gene>
<evidence type="ECO:0000313" key="1">
    <source>
        <dbReference type="EMBL" id="CAK9103997.1"/>
    </source>
</evidence>
<organism evidence="1 2">
    <name type="scientific">Durusdinium trenchii</name>
    <dbReference type="NCBI Taxonomy" id="1381693"/>
    <lineage>
        <taxon>Eukaryota</taxon>
        <taxon>Sar</taxon>
        <taxon>Alveolata</taxon>
        <taxon>Dinophyceae</taxon>
        <taxon>Suessiales</taxon>
        <taxon>Symbiodiniaceae</taxon>
        <taxon>Durusdinium</taxon>
    </lineage>
</organism>
<keyword evidence="2" id="KW-1185">Reference proteome</keyword>
<accession>A0ABP0RTW2</accession>
<name>A0ABP0RTW2_9DINO</name>
<reference evidence="1 2" key="1">
    <citation type="submission" date="2024-02" db="EMBL/GenBank/DDBJ databases">
        <authorList>
            <person name="Chen Y."/>
            <person name="Shah S."/>
            <person name="Dougan E. K."/>
            <person name="Thang M."/>
            <person name="Chan C."/>
        </authorList>
    </citation>
    <scope>NUCLEOTIDE SEQUENCE [LARGE SCALE GENOMIC DNA]</scope>
</reference>
<evidence type="ECO:0000313" key="2">
    <source>
        <dbReference type="Proteomes" id="UP001642484"/>
    </source>
</evidence>
<protein>
    <submittedName>
        <fullName evidence="1">Uncharacterized protein</fullName>
    </submittedName>
</protein>